<dbReference type="InterPro" id="IPR011761">
    <property type="entry name" value="ATP-grasp"/>
</dbReference>
<dbReference type="Pfam" id="PF02784">
    <property type="entry name" value="Orn_Arg_deC_N"/>
    <property type="match status" value="1"/>
</dbReference>
<dbReference type="PROSITE" id="PS50975">
    <property type="entry name" value="ATP_GRASP"/>
    <property type="match status" value="1"/>
</dbReference>
<evidence type="ECO:0000256" key="1">
    <source>
        <dbReference type="ARBA" id="ARBA00001933"/>
    </source>
</evidence>
<evidence type="ECO:0000256" key="3">
    <source>
        <dbReference type="PIRSR" id="PIRSR600183-50"/>
    </source>
</evidence>
<feature type="modified residue" description="N6-(pyridoxal phosphate)lysine" evidence="3">
    <location>
        <position position="343"/>
    </location>
</feature>
<organism evidence="6 7">
    <name type="scientific">Collimonas arenae</name>
    <dbReference type="NCBI Taxonomy" id="279058"/>
    <lineage>
        <taxon>Bacteria</taxon>
        <taxon>Pseudomonadati</taxon>
        <taxon>Pseudomonadota</taxon>
        <taxon>Betaproteobacteria</taxon>
        <taxon>Burkholderiales</taxon>
        <taxon>Oxalobacteraceae</taxon>
        <taxon>Collimonas</taxon>
    </lineage>
</organism>
<reference evidence="6 7" key="1">
    <citation type="submission" date="2015-11" db="EMBL/GenBank/DDBJ databases">
        <title>Exploring the genomic traits of fungus-feeding bacterial genus Collimonas.</title>
        <authorList>
            <person name="Song C."/>
            <person name="Schmidt R."/>
            <person name="de Jager V."/>
            <person name="Krzyzanowska D."/>
            <person name="Jongedijk E."/>
            <person name="Cankar K."/>
            <person name="Beekwilder J."/>
            <person name="van Veen A."/>
            <person name="de Boer W."/>
            <person name="van Veen J.A."/>
            <person name="Garbeva P."/>
        </authorList>
    </citation>
    <scope>NUCLEOTIDE SEQUENCE [LARGE SCALE GENOMIC DNA]</scope>
    <source>
        <strain evidence="6 7">Ter282</strain>
    </source>
</reference>
<evidence type="ECO:0000256" key="2">
    <source>
        <dbReference type="ARBA" id="ARBA00022898"/>
    </source>
</evidence>
<comment type="cofactor">
    <cofactor evidence="1 3">
        <name>pyridoxal 5'-phosphate</name>
        <dbReference type="ChEBI" id="CHEBI:597326"/>
    </cofactor>
</comment>
<sequence>MAQVLGPHPRLLIPSVEALDQIAKPAVPAHRGLPVGIPPFISTTEQDWTLNAFCRRHGWKIWLKGPYYDAVQVNWWPSFLSLRTAFQATWGTEKLFLQAHVRGLEESISFSAYQGRLLDVVHMVKRDITPEGKTWGGRIDDPVPEFLNPLRAIVKELNWSGGAELEMIRNPAGELWLMEINPRFPAWIHGATIAGRNLAGRLVEAASGIAMSEAVPQSNEFARIVLEMPVRAGYPIPPLQEPMNGSQLHSGKYPSGMPMLAHRLHALRSRSVPASVPLEAAPSVATVPASFIKDILGADLDNVETPSRILLPSTAAHSFAQLAEAARAASSPACEVRAAYSIKTNPDERLIKMAYDVGFLAEAISELEVGKALEVGFLPEQVILNGPAKAWPSQARSRPVHAIFCDSLDELRQVVQRAVGGEELAEIIGVRLRGPQLISRFGIPVVSREIFYDMIGLLRALPQHFRIGCHFHIASSNFGIGQWWRLYDSSLRCAKAIESCTDRAVECVDIGGGWFPDDFENDLMPKLGDAIRQAREALPSLRTFVLEPGRAMVQHSMAVAMRVLEVRRFQGVPQDIVVDGSIAELPLAWQFPHRILQRDHKSGEWQPMARGPARILGRLCMEDDIVAPNVQLRADITEGQLLAICDAGAYESSMAYTFGRGKSNGL</sequence>
<accession>A0A127QJB6</accession>
<keyword evidence="4" id="KW-0547">Nucleotide-binding</keyword>
<evidence type="ECO:0000313" key="7">
    <source>
        <dbReference type="Proteomes" id="UP000071778"/>
    </source>
</evidence>
<proteinExistence type="predicted"/>
<feature type="active site" description="Proton donor" evidence="3">
    <location>
        <position position="620"/>
    </location>
</feature>
<dbReference type="PANTHER" id="PTHR43727:SF3">
    <property type="entry name" value="GROUP IV DECARBOXYLASE"/>
    <property type="match status" value="1"/>
</dbReference>
<evidence type="ECO:0000259" key="5">
    <source>
        <dbReference type="PROSITE" id="PS50975"/>
    </source>
</evidence>
<dbReference type="SUPFAM" id="SSF50621">
    <property type="entry name" value="Alanine racemase C-terminal domain-like"/>
    <property type="match status" value="1"/>
</dbReference>
<dbReference type="PANTHER" id="PTHR43727">
    <property type="entry name" value="DIAMINOPIMELATE DECARBOXYLASE"/>
    <property type="match status" value="1"/>
</dbReference>
<dbReference type="PRINTS" id="PR01179">
    <property type="entry name" value="ODADCRBXLASE"/>
</dbReference>
<dbReference type="GO" id="GO:0005524">
    <property type="term" value="F:ATP binding"/>
    <property type="evidence" value="ECO:0007669"/>
    <property type="project" value="UniProtKB-UniRule"/>
</dbReference>
<dbReference type="GO" id="GO:0009089">
    <property type="term" value="P:lysine biosynthetic process via diaminopimelate"/>
    <property type="evidence" value="ECO:0007669"/>
    <property type="project" value="TreeGrafter"/>
</dbReference>
<protein>
    <submittedName>
        <fullName evidence="6">Pyridoxal-dependent decarboxylase, pyridoxal binding domain protein</fullName>
    </submittedName>
</protein>
<feature type="domain" description="ATP-grasp" evidence="5">
    <location>
        <begin position="153"/>
        <end position="207"/>
    </location>
</feature>
<evidence type="ECO:0000256" key="4">
    <source>
        <dbReference type="PROSITE-ProRule" id="PRU00409"/>
    </source>
</evidence>
<dbReference type="GO" id="GO:0008836">
    <property type="term" value="F:diaminopimelate decarboxylase activity"/>
    <property type="evidence" value="ECO:0007669"/>
    <property type="project" value="TreeGrafter"/>
</dbReference>
<dbReference type="SUPFAM" id="SSF56059">
    <property type="entry name" value="Glutathione synthetase ATP-binding domain-like"/>
    <property type="match status" value="1"/>
</dbReference>
<keyword evidence="7" id="KW-1185">Reference proteome</keyword>
<evidence type="ECO:0000313" key="6">
    <source>
        <dbReference type="EMBL" id="AMP10137.1"/>
    </source>
</evidence>
<dbReference type="GO" id="GO:0046872">
    <property type="term" value="F:metal ion binding"/>
    <property type="evidence" value="ECO:0007669"/>
    <property type="project" value="InterPro"/>
</dbReference>
<dbReference type="SUPFAM" id="SSF51419">
    <property type="entry name" value="PLP-binding barrel"/>
    <property type="match status" value="1"/>
</dbReference>
<dbReference type="Gene3D" id="3.20.20.10">
    <property type="entry name" value="Alanine racemase"/>
    <property type="match status" value="1"/>
</dbReference>
<keyword evidence="4" id="KW-0067">ATP-binding</keyword>
<dbReference type="Gene3D" id="3.30.470.20">
    <property type="entry name" value="ATP-grasp fold, B domain"/>
    <property type="match status" value="1"/>
</dbReference>
<dbReference type="InterPro" id="IPR029066">
    <property type="entry name" value="PLP-binding_barrel"/>
</dbReference>
<dbReference type="PATRIC" id="fig|279058.17.peg.2612"/>
<dbReference type="EMBL" id="CP013235">
    <property type="protein sequence ID" value="AMP10137.1"/>
    <property type="molecule type" value="Genomic_DNA"/>
</dbReference>
<dbReference type="InterPro" id="IPR000183">
    <property type="entry name" value="Orn/DAP/Arg_de-COase"/>
</dbReference>
<keyword evidence="2 3" id="KW-0663">Pyridoxal phosphate</keyword>
<dbReference type="Proteomes" id="UP000071778">
    <property type="component" value="Chromosome"/>
</dbReference>
<dbReference type="InterPro" id="IPR022644">
    <property type="entry name" value="De-COase2_N"/>
</dbReference>
<name>A0A127QJB6_9BURK</name>
<dbReference type="Gene3D" id="2.40.37.10">
    <property type="entry name" value="Lyase, Ornithine Decarboxylase, Chain A, domain 1"/>
    <property type="match status" value="1"/>
</dbReference>
<gene>
    <name evidence="6" type="ORF">CAter282_2391</name>
</gene>
<dbReference type="InterPro" id="IPR009006">
    <property type="entry name" value="Ala_racemase/Decarboxylase_C"/>
</dbReference>
<dbReference type="AlphaFoldDB" id="A0A127QJB6"/>